<dbReference type="Pfam" id="PF03601">
    <property type="entry name" value="Cons_hypoth698"/>
    <property type="match status" value="1"/>
</dbReference>
<keyword evidence="9" id="KW-1185">Reference proteome</keyword>
<keyword evidence="4 7" id="KW-0812">Transmembrane</keyword>
<dbReference type="KEGG" id="fil:BN1229_v1_3753"/>
<dbReference type="AlphaFoldDB" id="A0A0D6JKX5"/>
<feature type="transmembrane region" description="Helical" evidence="7">
    <location>
        <begin position="151"/>
        <end position="172"/>
    </location>
</feature>
<keyword evidence="6 7" id="KW-0472">Membrane</keyword>
<dbReference type="OrthoDB" id="5393513at2"/>
<feature type="transmembrane region" description="Helical" evidence="7">
    <location>
        <begin position="304"/>
        <end position="323"/>
    </location>
</feature>
<dbReference type="PANTHER" id="PTHR30106">
    <property type="entry name" value="INNER MEMBRANE PROTEIN YEIH-RELATED"/>
    <property type="match status" value="1"/>
</dbReference>
<sequence>MMKTITTRSAPLHANAINTTQPPGRTAFQPYRKFGIWPGIALVSAIAGLAILLRQVPGLGIFSPMILSILIGMAFHNIIGTPRAAKAGVTFALRRILRLGVILLGLQLTAWQTASVGITGFLIITVTLVATFAFTIWFGRIIGVDRKLAELIAAGTSICGASAVLATNTVTAARDEDVAYAVASVTIFGSIAMLLYPLTPAFLGLSAHDFGLWTGASIHEVAQVVAAAFQHGQEAGEFGTIAKLSRVILLAPLVVTLGLLMARRARTIRGDSPDQTTPVPWFVFGFLAMVVLNSAVAIPEEIKAVSPLITTFLLSIALAAMGLETDLSKLHEKGIRPFILGLAASLFIAALSLILVKLFA</sequence>
<protein>
    <submittedName>
        <fullName evidence="8">Uncharacterized protein</fullName>
    </submittedName>
</protein>
<comment type="similarity">
    <text evidence="2">Belongs to the UPF0324 family.</text>
</comment>
<dbReference type="InterPro" id="IPR018383">
    <property type="entry name" value="UPF0324_pro"/>
</dbReference>
<evidence type="ECO:0000256" key="7">
    <source>
        <dbReference type="SAM" id="Phobius"/>
    </source>
</evidence>
<feature type="transmembrane region" description="Helical" evidence="7">
    <location>
        <begin position="91"/>
        <end position="110"/>
    </location>
</feature>
<evidence type="ECO:0000256" key="4">
    <source>
        <dbReference type="ARBA" id="ARBA00022692"/>
    </source>
</evidence>
<evidence type="ECO:0000256" key="3">
    <source>
        <dbReference type="ARBA" id="ARBA00022475"/>
    </source>
</evidence>
<dbReference type="KEGG" id="fiy:BN1229_v1_3743"/>
<feature type="transmembrane region" description="Helical" evidence="7">
    <location>
        <begin position="178"/>
        <end position="198"/>
    </location>
</feature>
<organism evidence="8 9">
    <name type="scientific">Candidatus Filomicrobium marinum</name>
    <dbReference type="NCBI Taxonomy" id="1608628"/>
    <lineage>
        <taxon>Bacteria</taxon>
        <taxon>Pseudomonadati</taxon>
        <taxon>Pseudomonadota</taxon>
        <taxon>Alphaproteobacteria</taxon>
        <taxon>Hyphomicrobiales</taxon>
        <taxon>Hyphomicrobiaceae</taxon>
        <taxon>Filomicrobium</taxon>
    </lineage>
</organism>
<evidence type="ECO:0000256" key="6">
    <source>
        <dbReference type="ARBA" id="ARBA00023136"/>
    </source>
</evidence>
<dbReference type="GO" id="GO:0005886">
    <property type="term" value="C:plasma membrane"/>
    <property type="evidence" value="ECO:0007669"/>
    <property type="project" value="UniProtKB-SubCell"/>
</dbReference>
<feature type="transmembrane region" description="Helical" evidence="7">
    <location>
        <begin position="34"/>
        <end position="53"/>
    </location>
</feature>
<keyword evidence="3" id="KW-1003">Cell membrane</keyword>
<proteinExistence type="inferred from homology"/>
<dbReference type="Proteomes" id="UP000033187">
    <property type="component" value="Chromosome 1"/>
</dbReference>
<feature type="transmembrane region" description="Helical" evidence="7">
    <location>
        <begin position="116"/>
        <end position="139"/>
    </location>
</feature>
<dbReference type="EMBL" id="LN829119">
    <property type="protein sequence ID" value="CPR22310.1"/>
    <property type="molecule type" value="Genomic_DNA"/>
</dbReference>
<feature type="transmembrane region" description="Helical" evidence="7">
    <location>
        <begin position="59"/>
        <end position="79"/>
    </location>
</feature>
<dbReference type="RefSeq" id="WP_152025034.1">
    <property type="nucleotide sequence ID" value="NZ_LN829118.1"/>
</dbReference>
<name>A0A0D6JKX5_9HYPH</name>
<evidence type="ECO:0000313" key="9">
    <source>
        <dbReference type="Proteomes" id="UP000033187"/>
    </source>
</evidence>
<accession>A0A0D6JKX5</accession>
<dbReference type="PANTHER" id="PTHR30106:SF2">
    <property type="entry name" value="UPF0324 INNER MEMBRANE PROTEIN YEIH"/>
    <property type="match status" value="1"/>
</dbReference>
<evidence type="ECO:0000256" key="5">
    <source>
        <dbReference type="ARBA" id="ARBA00022989"/>
    </source>
</evidence>
<feature type="transmembrane region" description="Helical" evidence="7">
    <location>
        <begin position="241"/>
        <end position="260"/>
    </location>
</feature>
<evidence type="ECO:0000256" key="2">
    <source>
        <dbReference type="ARBA" id="ARBA00007977"/>
    </source>
</evidence>
<comment type="subcellular location">
    <subcellularLocation>
        <location evidence="1">Cell membrane</location>
        <topology evidence="1">Multi-pass membrane protein</topology>
    </subcellularLocation>
</comment>
<keyword evidence="5 7" id="KW-1133">Transmembrane helix</keyword>
<feature type="transmembrane region" description="Helical" evidence="7">
    <location>
        <begin position="335"/>
        <end position="356"/>
    </location>
</feature>
<feature type="transmembrane region" description="Helical" evidence="7">
    <location>
        <begin position="281"/>
        <end position="298"/>
    </location>
</feature>
<reference evidence="9" key="1">
    <citation type="submission" date="2015-02" db="EMBL/GenBank/DDBJ databases">
        <authorList>
            <person name="Chooi Y.-H."/>
        </authorList>
    </citation>
    <scope>NUCLEOTIDE SEQUENCE [LARGE SCALE GENOMIC DNA]</scope>
    <source>
        <strain evidence="9">strain Y</strain>
    </source>
</reference>
<gene>
    <name evidence="8" type="ORF">YBN1229_v1_3743</name>
</gene>
<evidence type="ECO:0000256" key="1">
    <source>
        <dbReference type="ARBA" id="ARBA00004651"/>
    </source>
</evidence>
<evidence type="ECO:0000313" key="8">
    <source>
        <dbReference type="EMBL" id="CPR22310.1"/>
    </source>
</evidence>